<dbReference type="EMBL" id="CP001804">
    <property type="protein sequence ID" value="ACY15554.1"/>
    <property type="molecule type" value="Genomic_DNA"/>
</dbReference>
<dbReference type="KEGG" id="hoh:Hoch_3048"/>
<keyword evidence="2" id="KW-1185">Reference proteome</keyword>
<dbReference type="Proteomes" id="UP000001880">
    <property type="component" value="Chromosome"/>
</dbReference>
<protein>
    <submittedName>
        <fullName evidence="1">Uncharacterized protein</fullName>
    </submittedName>
</protein>
<gene>
    <name evidence="1" type="ordered locus">Hoch_3048</name>
</gene>
<dbReference type="HOGENOM" id="CLU_501327_0_0_7"/>
<evidence type="ECO:0000313" key="2">
    <source>
        <dbReference type="Proteomes" id="UP000001880"/>
    </source>
</evidence>
<dbReference type="OrthoDB" id="5409627at2"/>
<evidence type="ECO:0000313" key="1">
    <source>
        <dbReference type="EMBL" id="ACY15554.1"/>
    </source>
</evidence>
<dbReference type="RefSeq" id="WP_012828154.1">
    <property type="nucleotide sequence ID" value="NC_013440.1"/>
</dbReference>
<dbReference type="STRING" id="502025.Hoch_3048"/>
<dbReference type="AlphaFoldDB" id="D0LR46"/>
<accession>D0LR46</accession>
<dbReference type="eggNOG" id="ENOG5033T1P">
    <property type="taxonomic scope" value="Bacteria"/>
</dbReference>
<proteinExistence type="predicted"/>
<sequence length="543" mass="59869">MFTDRLAISLTLRIGSSSHDIPGGNLRHVELDLHSYGFAGALEFVLADDRALGGGSEDELLSEFLEPDLIAVDLEIAQVYDHAETAETLPPLAVSGLVTEKSVRETLFGDTPEASVLMRRYRVRFADPAQVLWRQHFPVALYTDSSMADVLAAHVVAPISLRCDWDALDQAAAQVFVHLPGDGPASFYDFVLWYIDSRGGTLVYDYEQQSYAITDDESEGGSTSQAFGDDFAATEMVFAEVARTQPRLHNSYVGDARSELVEQPQAVTGIYRDAVHARSIAQEFDDLVTRESTRTPAVAAEVEFARMPTVDCAPGAILEIAAARRWSSTSSLTGITWRVRELSLRADNVGGDSELDLLDESAGFRIELRARLSQNAQLVPHLPAYRAPHYPGLVEGKVVSESGSDDEITYQVYQNQSTSLDEYKIAIPLWADQQVSAPFLPQNGSSNLYLPAYKDERVLVALELDSARIERLLAWRDVAVLSMDVQGEQMYFGKSATSNTSINHVYEDDAPILNLVRTHDQDTASIQLKEGTLTIRVEERSDG</sequence>
<reference evidence="1 2" key="1">
    <citation type="journal article" date="2010" name="Stand. Genomic Sci.">
        <title>Complete genome sequence of Haliangium ochraceum type strain (SMP-2).</title>
        <authorList>
            <consortium name="US DOE Joint Genome Institute (JGI-PGF)"/>
            <person name="Ivanova N."/>
            <person name="Daum C."/>
            <person name="Lang E."/>
            <person name="Abt B."/>
            <person name="Kopitz M."/>
            <person name="Saunders E."/>
            <person name="Lapidus A."/>
            <person name="Lucas S."/>
            <person name="Glavina Del Rio T."/>
            <person name="Nolan M."/>
            <person name="Tice H."/>
            <person name="Copeland A."/>
            <person name="Cheng J.F."/>
            <person name="Chen F."/>
            <person name="Bruce D."/>
            <person name="Goodwin L."/>
            <person name="Pitluck S."/>
            <person name="Mavromatis K."/>
            <person name="Pati A."/>
            <person name="Mikhailova N."/>
            <person name="Chen A."/>
            <person name="Palaniappan K."/>
            <person name="Land M."/>
            <person name="Hauser L."/>
            <person name="Chang Y.J."/>
            <person name="Jeffries C.D."/>
            <person name="Detter J.C."/>
            <person name="Brettin T."/>
            <person name="Rohde M."/>
            <person name="Goker M."/>
            <person name="Bristow J."/>
            <person name="Markowitz V."/>
            <person name="Eisen J.A."/>
            <person name="Hugenholtz P."/>
            <person name="Kyrpides N.C."/>
            <person name="Klenk H.P."/>
        </authorList>
    </citation>
    <scope>NUCLEOTIDE SEQUENCE [LARGE SCALE GENOMIC DNA]</scope>
    <source>
        <strain evidence="2">DSM 14365 / CIP 107738 / JCM 11303 / AJ 13395 / SMP-2</strain>
    </source>
</reference>
<name>D0LR46_HALO1</name>
<organism evidence="1 2">
    <name type="scientific">Haliangium ochraceum (strain DSM 14365 / JCM 11303 / SMP-2)</name>
    <dbReference type="NCBI Taxonomy" id="502025"/>
    <lineage>
        <taxon>Bacteria</taxon>
        <taxon>Pseudomonadati</taxon>
        <taxon>Myxococcota</taxon>
        <taxon>Polyangia</taxon>
        <taxon>Haliangiales</taxon>
        <taxon>Kofleriaceae</taxon>
        <taxon>Haliangium</taxon>
    </lineage>
</organism>